<proteinExistence type="predicted"/>
<dbReference type="RefSeq" id="WP_091482119.1">
    <property type="nucleotide sequence ID" value="NZ_FOTR01000002.1"/>
</dbReference>
<evidence type="ECO:0000313" key="3">
    <source>
        <dbReference type="Proteomes" id="UP000198565"/>
    </source>
</evidence>
<keyword evidence="1" id="KW-0812">Transmembrane</keyword>
<evidence type="ECO:0000313" key="2">
    <source>
        <dbReference type="EMBL" id="SFL59017.1"/>
    </source>
</evidence>
<evidence type="ECO:0000256" key="1">
    <source>
        <dbReference type="SAM" id="Phobius"/>
    </source>
</evidence>
<feature type="transmembrane region" description="Helical" evidence="1">
    <location>
        <begin position="79"/>
        <end position="96"/>
    </location>
</feature>
<name>A0A1I4IYB3_9BACI</name>
<dbReference type="AlphaFoldDB" id="A0A1I4IYB3"/>
<dbReference type="EMBL" id="FOTR01000002">
    <property type="protein sequence ID" value="SFL59017.1"/>
    <property type="molecule type" value="Genomic_DNA"/>
</dbReference>
<dbReference type="OrthoDB" id="2974189at2"/>
<evidence type="ECO:0008006" key="4">
    <source>
        <dbReference type="Google" id="ProtNLM"/>
    </source>
</evidence>
<feature type="transmembrane region" description="Helical" evidence="1">
    <location>
        <begin position="21"/>
        <end position="38"/>
    </location>
</feature>
<sequence>MIKENVIEYLFNEKKYKVAKNVCMLIFWLTALLLTINLSDSFQVYRILFMPVLVFLLILELIKMNWYNKKMDIKTSVKEWIGVVIMILTIIAVFYLDNV</sequence>
<gene>
    <name evidence="2" type="ORF">SAMN04487943_102350</name>
</gene>
<keyword evidence="1" id="KW-1133">Transmembrane helix</keyword>
<dbReference type="Proteomes" id="UP000198565">
    <property type="component" value="Unassembled WGS sequence"/>
</dbReference>
<keyword evidence="3" id="KW-1185">Reference proteome</keyword>
<organism evidence="2 3">
    <name type="scientific">Gracilibacillus orientalis</name>
    <dbReference type="NCBI Taxonomy" id="334253"/>
    <lineage>
        <taxon>Bacteria</taxon>
        <taxon>Bacillati</taxon>
        <taxon>Bacillota</taxon>
        <taxon>Bacilli</taxon>
        <taxon>Bacillales</taxon>
        <taxon>Bacillaceae</taxon>
        <taxon>Gracilibacillus</taxon>
    </lineage>
</organism>
<reference evidence="3" key="1">
    <citation type="submission" date="2016-10" db="EMBL/GenBank/DDBJ databases">
        <authorList>
            <person name="Varghese N."/>
            <person name="Submissions S."/>
        </authorList>
    </citation>
    <scope>NUCLEOTIDE SEQUENCE [LARGE SCALE GENOMIC DNA]</scope>
    <source>
        <strain evidence="3">CGMCC 1.4250</strain>
    </source>
</reference>
<feature type="transmembrane region" description="Helical" evidence="1">
    <location>
        <begin position="44"/>
        <end position="67"/>
    </location>
</feature>
<keyword evidence="1" id="KW-0472">Membrane</keyword>
<accession>A0A1I4IYB3</accession>
<protein>
    <recommendedName>
        <fullName evidence="4">DUF4181 domain-containing protein</fullName>
    </recommendedName>
</protein>